<gene>
    <name evidence="1" type="ORF">GCM10022246_27470</name>
</gene>
<sequence length="54" mass="6275">MFAQETFYIQTIDVRFLMLDFRAENVVSLNKISIVDLLLFKFKNTISIAPHGLI</sequence>
<comment type="caution">
    <text evidence="1">The sequence shown here is derived from an EMBL/GenBank/DDBJ whole genome shotgun (WGS) entry which is preliminary data.</text>
</comment>
<accession>A0ABP7PYL6</accession>
<dbReference type="EMBL" id="BAABAK010000015">
    <property type="protein sequence ID" value="GAA3973599.1"/>
    <property type="molecule type" value="Genomic_DNA"/>
</dbReference>
<dbReference type="Proteomes" id="UP001501081">
    <property type="component" value="Unassembled WGS sequence"/>
</dbReference>
<reference evidence="2" key="1">
    <citation type="journal article" date="2019" name="Int. J. Syst. Evol. Microbiol.">
        <title>The Global Catalogue of Microorganisms (GCM) 10K type strain sequencing project: providing services to taxonomists for standard genome sequencing and annotation.</title>
        <authorList>
            <consortium name="The Broad Institute Genomics Platform"/>
            <consortium name="The Broad Institute Genome Sequencing Center for Infectious Disease"/>
            <person name="Wu L."/>
            <person name="Ma J."/>
        </authorList>
    </citation>
    <scope>NUCLEOTIDE SEQUENCE [LARGE SCALE GENOMIC DNA]</scope>
    <source>
        <strain evidence="2">JCM 17338</strain>
    </source>
</reference>
<name>A0ABP7PYL6_9SPHI</name>
<proteinExistence type="predicted"/>
<evidence type="ECO:0000313" key="1">
    <source>
        <dbReference type="EMBL" id="GAA3973599.1"/>
    </source>
</evidence>
<keyword evidence="2" id="KW-1185">Reference proteome</keyword>
<protein>
    <submittedName>
        <fullName evidence="1">Uncharacterized protein</fullName>
    </submittedName>
</protein>
<evidence type="ECO:0000313" key="2">
    <source>
        <dbReference type="Proteomes" id="UP001501081"/>
    </source>
</evidence>
<organism evidence="1 2">
    <name type="scientific">Pedobacter ginsengiterrae</name>
    <dbReference type="NCBI Taxonomy" id="871696"/>
    <lineage>
        <taxon>Bacteria</taxon>
        <taxon>Pseudomonadati</taxon>
        <taxon>Bacteroidota</taxon>
        <taxon>Sphingobacteriia</taxon>
        <taxon>Sphingobacteriales</taxon>
        <taxon>Sphingobacteriaceae</taxon>
        <taxon>Pedobacter</taxon>
    </lineage>
</organism>